<feature type="compositionally biased region" description="Polar residues" evidence="6">
    <location>
        <begin position="1482"/>
        <end position="1492"/>
    </location>
</feature>
<evidence type="ECO:0000256" key="1">
    <source>
        <dbReference type="ARBA" id="ARBA00022723"/>
    </source>
</evidence>
<gene>
    <name evidence="8" type="ORF">BASA50_009069</name>
</gene>
<feature type="region of interest" description="Disordered" evidence="6">
    <location>
        <begin position="262"/>
        <end position="303"/>
    </location>
</feature>
<sequence>MLMSCAATTTASMAAQEVGTMPRAVYDMNDSGYHGSPLRALMESKAADEKGSAHIQSETATHDAARTIAGLALGGHTVVSPHKEHALKACQAERDEKSVASTRNSSTNAITDWIETEEPPADEVVCVGALLDAMNSQIHTSQQLDEQTHLYSATVLSPEPSIQHDSAADFIPRTTVDRATTDATTDATEIPEKTAPTMTSMITPATLRYVCTVASCGRIFTKPYNLKSHMMVHTGVRKHECTFCLAAFVRRHDLLRHNRILHGGNLPKSKGRPGIGKMGSAATQGKKNRITDKSTDINSGASAQTDRTGLTCAAKVSIVSDGGGLRLSSSGGGGINNNNNSSSRSSSSSGGGGGAAVTMTTDALTQSCSSITRTNDVTTDLVLPARSLQPTQLIIPSNPTPIYPHISKQTETSSFDPGSQIRRFSSMGNGKLAWHLQKPPVASQEEQSSVESQKQRFLSERILEPHNRELPSHDQQIIYKHRFNQRSSTSQDSKVDSSKERGEREKQHHDNATSICPDCSSIIHPCYNHSGFLDTSDQDAAVEASQRRHELELSAKALPVVEYTQWPYTIHEDLEEQLGTQHVIQEVYSHEAPLIPFQQQPQSAYSPQAESHHCHYYRHCHHNHQQQQQQQQQEQQQEQQQQQQQQPPPPPPPPPLLLPPLPLLEHQQQLYQSHRSYHHHGQSDLCFDSQALVAPRAAQKHMRSQPQTRGHTAASLLYKAPKYCCKAALLSPPHQIRLVTSASEALRSDSAPVPKSIFASVSVEASASAAAAVPVPPSFLDLQVPLYLNTPQPRRVSAERPSTLHYCNLKLPPLLISTAESTVGSSFTADYTSSLPLPFAPHSTATEAYSTTSSEAAAILSLACMSTTNEMNASPVCKESQSRTRSRPSLPSINSLLSSTFPQQYSLVPQDQLLRPPATTTHTRQVHSSQRRCDLSVPFLDASPFRGALPPLIASARSATEVDCRIPSPLMPSSPNTLPGVNVAGCLQNWFLRKRDVDTQYPSACSMPFWVALSGDLLDSIDHSPHPATAQLWTTSYIVARLDANHIRTSSGKVYRLVGQIHTEKALADGFSASICDAFRNGFPADWKSLIEPLFRQKDMPMPPSLDETKLPRRSSAVQSSPSQYDYIPHSISQSSTSVHGGHAMAHTASPYYSQQSPNFNTDTSSIRVTIPNSFTETLSEVKDEFSPDYNGPRIFQSRSAMSSPTHYDEGAAGFVMSKSFSANGVRCKRSSSESCDQGLSGGPLSKKSHCTSQSTRSNRIPEKYQSVSGPFVCAVEGCNKAFSRIYKLKSHQAVHEGKQHPCSFCGLQFARRHDLYRHARSIHSLSRKFHCRDCFSGYEKLEQYLRHLTLSKHDRRPITDEIRKKFELEIQRIELTKRLRNLDDVLGAGALKSHSQTLPASPITPPFETHLQGTMGQISHDVGVSPSISEHTSTSYSFSHSYPPSRENSIEMSQSVSSYTDLGSKEPSSPANLLRPPMASPSGNTQGSGSSVLHRLSIGSFSGMAGGDIITPHSSRPLVASPGLVYSPSHCEDAVTSSRPRSRTIRLEGWSVKVCPNQDVSNGTTHHVAYDDQDHSPWLMIQGQVYDASTLQWSLTGFQRVVLWYSPSLVQTASGDLLSLDKPDISLSRKMTGSSVFDLGIPCDWKSAVANIYRAGAGS</sequence>
<dbReference type="InterPro" id="IPR015216">
    <property type="entry name" value="SANTA"/>
</dbReference>
<feature type="compositionally biased region" description="Low complexity" evidence="6">
    <location>
        <begin position="1426"/>
        <end position="1446"/>
    </location>
</feature>
<feature type="compositionally biased region" description="Polar residues" evidence="6">
    <location>
        <begin position="1447"/>
        <end position="1472"/>
    </location>
</feature>
<keyword evidence="2" id="KW-0677">Repeat</keyword>
<feature type="compositionally biased region" description="Low complexity" evidence="6">
    <location>
        <begin position="625"/>
        <end position="645"/>
    </location>
</feature>
<feature type="domain" description="C2H2-type" evidence="7">
    <location>
        <begin position="239"/>
        <end position="267"/>
    </location>
</feature>
<dbReference type="InterPro" id="IPR036236">
    <property type="entry name" value="Znf_C2H2_sf"/>
</dbReference>
<organism evidence="8 9">
    <name type="scientific">Batrachochytrium salamandrivorans</name>
    <dbReference type="NCBI Taxonomy" id="1357716"/>
    <lineage>
        <taxon>Eukaryota</taxon>
        <taxon>Fungi</taxon>
        <taxon>Fungi incertae sedis</taxon>
        <taxon>Chytridiomycota</taxon>
        <taxon>Chytridiomycota incertae sedis</taxon>
        <taxon>Chytridiomycetes</taxon>
        <taxon>Rhizophydiales</taxon>
        <taxon>Rhizophydiales incertae sedis</taxon>
        <taxon>Batrachochytrium</taxon>
    </lineage>
</organism>
<feature type="compositionally biased region" description="Low complexity" evidence="6">
    <location>
        <begin position="443"/>
        <end position="452"/>
    </location>
</feature>
<dbReference type="Gene3D" id="3.30.160.60">
    <property type="entry name" value="Classic Zinc Finger"/>
    <property type="match status" value="4"/>
</dbReference>
<proteinExistence type="predicted"/>
<feature type="region of interest" description="Disordered" evidence="6">
    <location>
        <begin position="1419"/>
        <end position="1492"/>
    </location>
</feature>
<feature type="region of interest" description="Disordered" evidence="6">
    <location>
        <begin position="1235"/>
        <end position="1262"/>
    </location>
</feature>
<feature type="region of interest" description="Disordered" evidence="6">
    <location>
        <begin position="621"/>
        <end position="661"/>
    </location>
</feature>
<feature type="domain" description="C2H2-type" evidence="7">
    <location>
        <begin position="209"/>
        <end position="238"/>
    </location>
</feature>
<evidence type="ECO:0000256" key="3">
    <source>
        <dbReference type="ARBA" id="ARBA00022771"/>
    </source>
</evidence>
<dbReference type="InterPro" id="IPR013087">
    <property type="entry name" value="Znf_C2H2_type"/>
</dbReference>
<evidence type="ECO:0000313" key="8">
    <source>
        <dbReference type="EMBL" id="KAH6591069.1"/>
    </source>
</evidence>
<feature type="compositionally biased region" description="Basic and acidic residues" evidence="6">
    <location>
        <begin position="493"/>
        <end position="511"/>
    </location>
</feature>
<dbReference type="PANTHER" id="PTHR19818">
    <property type="entry name" value="ZINC FINGER PROTEIN ZIC AND GLI"/>
    <property type="match status" value="1"/>
</dbReference>
<feature type="domain" description="C2H2-type" evidence="7">
    <location>
        <begin position="1301"/>
        <end position="1329"/>
    </location>
</feature>
<dbReference type="Pfam" id="PF00096">
    <property type="entry name" value="zf-C2H2"/>
    <property type="match status" value="1"/>
</dbReference>
<dbReference type="EMBL" id="JAFCIX010000418">
    <property type="protein sequence ID" value="KAH6591069.1"/>
    <property type="molecule type" value="Genomic_DNA"/>
</dbReference>
<feature type="region of interest" description="Disordered" evidence="6">
    <location>
        <begin position="874"/>
        <end position="893"/>
    </location>
</feature>
<dbReference type="Proteomes" id="UP001648503">
    <property type="component" value="Unassembled WGS sequence"/>
</dbReference>
<evidence type="ECO:0000313" key="9">
    <source>
        <dbReference type="Proteomes" id="UP001648503"/>
    </source>
</evidence>
<feature type="region of interest" description="Disordered" evidence="6">
    <location>
        <begin position="1098"/>
        <end position="1127"/>
    </location>
</feature>
<dbReference type="InterPro" id="IPR050329">
    <property type="entry name" value="GLI_C2H2-zinc-finger"/>
</dbReference>
<evidence type="ECO:0000256" key="5">
    <source>
        <dbReference type="PROSITE-ProRule" id="PRU00042"/>
    </source>
</evidence>
<name>A0ABQ8F2P6_9FUNG</name>
<evidence type="ECO:0000256" key="2">
    <source>
        <dbReference type="ARBA" id="ARBA00022737"/>
    </source>
</evidence>
<evidence type="ECO:0000259" key="7">
    <source>
        <dbReference type="PROSITE" id="PS50157"/>
    </source>
</evidence>
<comment type="caution">
    <text evidence="8">The sequence shown here is derived from an EMBL/GenBank/DDBJ whole genome shotgun (WGS) entry which is preliminary data.</text>
</comment>
<dbReference type="SMART" id="SM00355">
    <property type="entry name" value="ZnF_C2H2"/>
    <property type="match status" value="5"/>
</dbReference>
<keyword evidence="3 5" id="KW-0863">Zinc-finger</keyword>
<keyword evidence="9" id="KW-1185">Reference proteome</keyword>
<feature type="compositionally biased region" description="Pro residues" evidence="6">
    <location>
        <begin position="646"/>
        <end position="661"/>
    </location>
</feature>
<dbReference type="Pfam" id="PF09133">
    <property type="entry name" value="SANTA"/>
    <property type="match status" value="1"/>
</dbReference>
<accession>A0ABQ8F2P6</accession>
<keyword evidence="1" id="KW-0479">Metal-binding</keyword>
<dbReference type="SUPFAM" id="SSF57667">
    <property type="entry name" value="beta-beta-alpha zinc fingers"/>
    <property type="match status" value="2"/>
</dbReference>
<feature type="compositionally biased region" description="Low complexity" evidence="6">
    <location>
        <begin position="336"/>
        <end position="348"/>
    </location>
</feature>
<feature type="region of interest" description="Disordered" evidence="6">
    <location>
        <begin position="329"/>
        <end position="357"/>
    </location>
</feature>
<evidence type="ECO:0000256" key="4">
    <source>
        <dbReference type="ARBA" id="ARBA00022833"/>
    </source>
</evidence>
<dbReference type="PROSITE" id="PS50157">
    <property type="entry name" value="ZINC_FINGER_C2H2_2"/>
    <property type="match status" value="4"/>
</dbReference>
<dbReference type="PROSITE" id="PS00028">
    <property type="entry name" value="ZINC_FINGER_C2H2_1"/>
    <property type="match status" value="5"/>
</dbReference>
<feature type="region of interest" description="Disordered" evidence="6">
    <location>
        <begin position="482"/>
        <end position="514"/>
    </location>
</feature>
<protein>
    <recommendedName>
        <fullName evidence="7">C2H2-type domain-containing protein</fullName>
    </recommendedName>
</protein>
<feature type="region of interest" description="Disordered" evidence="6">
    <location>
        <begin position="437"/>
        <end position="456"/>
    </location>
</feature>
<feature type="domain" description="C2H2-type" evidence="7">
    <location>
        <begin position="1272"/>
        <end position="1301"/>
    </location>
</feature>
<keyword evidence="4" id="KW-0862">Zinc</keyword>
<reference evidence="8 9" key="1">
    <citation type="submission" date="2021-02" db="EMBL/GenBank/DDBJ databases">
        <title>Variation within the Batrachochytrium salamandrivorans European outbreak.</title>
        <authorList>
            <person name="Kelly M."/>
            <person name="Pasmans F."/>
            <person name="Shea T.P."/>
            <person name="Munoz J.F."/>
            <person name="Carranza S."/>
            <person name="Cuomo C.A."/>
            <person name="Martel A."/>
        </authorList>
    </citation>
    <scope>NUCLEOTIDE SEQUENCE [LARGE SCALE GENOMIC DNA]</scope>
    <source>
        <strain evidence="8 9">AMFP18/2</strain>
    </source>
</reference>
<evidence type="ECO:0000256" key="6">
    <source>
        <dbReference type="SAM" id="MobiDB-lite"/>
    </source>
</evidence>
<dbReference type="PANTHER" id="PTHR19818:SF139">
    <property type="entry name" value="PAIR-RULE PROTEIN ODD-PAIRED"/>
    <property type="match status" value="1"/>
</dbReference>